<dbReference type="SUPFAM" id="SSF54909">
    <property type="entry name" value="Dimeric alpha+beta barrel"/>
    <property type="match status" value="1"/>
</dbReference>
<dbReference type="Proteomes" id="UP000294257">
    <property type="component" value="Unassembled WGS sequence"/>
</dbReference>
<comment type="caution">
    <text evidence="2">The sequence shown here is derived from an EMBL/GenBank/DDBJ whole genome shotgun (WGS) entry which is preliminary data.</text>
</comment>
<feature type="domain" description="ABM" evidence="1">
    <location>
        <begin position="3"/>
        <end position="69"/>
    </location>
</feature>
<dbReference type="Gene3D" id="3.30.70.100">
    <property type="match status" value="1"/>
</dbReference>
<dbReference type="GO" id="GO:0004497">
    <property type="term" value="F:monooxygenase activity"/>
    <property type="evidence" value="ECO:0007669"/>
    <property type="project" value="UniProtKB-KW"/>
</dbReference>
<dbReference type="InterPro" id="IPR007138">
    <property type="entry name" value="ABM_dom"/>
</dbReference>
<reference evidence="2 3" key="1">
    <citation type="submission" date="2019-02" db="EMBL/GenBank/DDBJ databases">
        <title>Genomic Encyclopedia of Type Strains, Phase IV (KMG-IV): sequencing the most valuable type-strain genomes for metagenomic binning, comparative biology and taxonomic classification.</title>
        <authorList>
            <person name="Goeker M."/>
        </authorList>
    </citation>
    <scope>NUCLEOTIDE SEQUENCE [LARGE SCALE GENOMIC DNA]</scope>
    <source>
        <strain evidence="2 3">DSM 101727</strain>
    </source>
</reference>
<protein>
    <submittedName>
        <fullName evidence="2">Antibiotic biosynthesis monooxygenase</fullName>
    </submittedName>
</protein>
<evidence type="ECO:0000313" key="2">
    <source>
        <dbReference type="EMBL" id="RZS38873.1"/>
    </source>
</evidence>
<evidence type="ECO:0000259" key="1">
    <source>
        <dbReference type="Pfam" id="PF03992"/>
    </source>
</evidence>
<keyword evidence="3" id="KW-1185">Reference proteome</keyword>
<proteinExistence type="predicted"/>
<sequence>MSIAVITRFTANPQDAEQLTARHAALVAATRASCPGPAEARLGRVDDESWVAIWRWESAEHLAAARASAPGSAEARAAFELAKDPTGEDVELVYEA</sequence>
<evidence type="ECO:0000313" key="3">
    <source>
        <dbReference type="Proteomes" id="UP000294257"/>
    </source>
</evidence>
<dbReference type="EMBL" id="SGWQ01000004">
    <property type="protein sequence ID" value="RZS38873.1"/>
    <property type="molecule type" value="Genomic_DNA"/>
</dbReference>
<gene>
    <name evidence="2" type="ORF">EV193_10484</name>
</gene>
<dbReference type="Pfam" id="PF03992">
    <property type="entry name" value="ABM"/>
    <property type="match status" value="1"/>
</dbReference>
<name>A0A4V2ESV3_9PSEU</name>
<dbReference type="AlphaFoldDB" id="A0A4V2ESV3"/>
<organism evidence="2 3">
    <name type="scientific">Herbihabitans rhizosphaerae</name>
    <dbReference type="NCBI Taxonomy" id="1872711"/>
    <lineage>
        <taxon>Bacteria</taxon>
        <taxon>Bacillati</taxon>
        <taxon>Actinomycetota</taxon>
        <taxon>Actinomycetes</taxon>
        <taxon>Pseudonocardiales</taxon>
        <taxon>Pseudonocardiaceae</taxon>
        <taxon>Herbihabitans</taxon>
    </lineage>
</organism>
<keyword evidence="2" id="KW-0560">Oxidoreductase</keyword>
<accession>A0A4V2ESV3</accession>
<dbReference type="RefSeq" id="WP_130344491.1">
    <property type="nucleotide sequence ID" value="NZ_SGWQ01000004.1"/>
</dbReference>
<keyword evidence="2" id="KW-0503">Monooxygenase</keyword>
<dbReference type="InterPro" id="IPR011008">
    <property type="entry name" value="Dimeric_a/b-barrel"/>
</dbReference>